<gene>
    <name evidence="1" type="ORF">EYF80_046756</name>
</gene>
<proteinExistence type="predicted"/>
<reference evidence="1 2" key="1">
    <citation type="submission" date="2019-03" db="EMBL/GenBank/DDBJ databases">
        <title>First draft genome of Liparis tanakae, snailfish: a comprehensive survey of snailfish specific genes.</title>
        <authorList>
            <person name="Kim W."/>
            <person name="Song I."/>
            <person name="Jeong J.-H."/>
            <person name="Kim D."/>
            <person name="Kim S."/>
            <person name="Ryu S."/>
            <person name="Song J.Y."/>
            <person name="Lee S.K."/>
        </authorList>
    </citation>
    <scope>NUCLEOTIDE SEQUENCE [LARGE SCALE GENOMIC DNA]</scope>
    <source>
        <tissue evidence="1">Muscle</tissue>
    </source>
</reference>
<evidence type="ECO:0000313" key="1">
    <source>
        <dbReference type="EMBL" id="TNN43046.1"/>
    </source>
</evidence>
<accession>A0A4Z2FP89</accession>
<sequence>MLRKHSFQGTIKLPFETSQVFLVDPTARHKQALLLTCTAYTQKFSLARSLLYLPDGNMALESRRKKTASGSACLGPVLSDMRRNAEMEGQEYKKGEMEDNRLFFKQVETEGRQL</sequence>
<name>A0A4Z2FP89_9TELE</name>
<dbReference type="AlphaFoldDB" id="A0A4Z2FP89"/>
<dbReference type="EMBL" id="SRLO01000994">
    <property type="protein sequence ID" value="TNN43046.1"/>
    <property type="molecule type" value="Genomic_DNA"/>
</dbReference>
<keyword evidence="2" id="KW-1185">Reference proteome</keyword>
<dbReference type="Proteomes" id="UP000314294">
    <property type="component" value="Unassembled WGS sequence"/>
</dbReference>
<organism evidence="1 2">
    <name type="scientific">Liparis tanakae</name>
    <name type="common">Tanaka's snailfish</name>
    <dbReference type="NCBI Taxonomy" id="230148"/>
    <lineage>
        <taxon>Eukaryota</taxon>
        <taxon>Metazoa</taxon>
        <taxon>Chordata</taxon>
        <taxon>Craniata</taxon>
        <taxon>Vertebrata</taxon>
        <taxon>Euteleostomi</taxon>
        <taxon>Actinopterygii</taxon>
        <taxon>Neopterygii</taxon>
        <taxon>Teleostei</taxon>
        <taxon>Neoteleostei</taxon>
        <taxon>Acanthomorphata</taxon>
        <taxon>Eupercaria</taxon>
        <taxon>Perciformes</taxon>
        <taxon>Cottioidei</taxon>
        <taxon>Cottales</taxon>
        <taxon>Liparidae</taxon>
        <taxon>Liparis</taxon>
    </lineage>
</organism>
<protein>
    <submittedName>
        <fullName evidence="1">Uncharacterized protein</fullName>
    </submittedName>
</protein>
<comment type="caution">
    <text evidence="1">The sequence shown here is derived from an EMBL/GenBank/DDBJ whole genome shotgun (WGS) entry which is preliminary data.</text>
</comment>
<evidence type="ECO:0000313" key="2">
    <source>
        <dbReference type="Proteomes" id="UP000314294"/>
    </source>
</evidence>